<protein>
    <submittedName>
        <fullName evidence="1">Uncharacterized protein</fullName>
    </submittedName>
</protein>
<evidence type="ECO:0000313" key="1">
    <source>
        <dbReference type="EMBL" id="KKK51098.1"/>
    </source>
</evidence>
<accession>A0A0F8W3D5</accession>
<dbReference type="EMBL" id="LAZR01067681">
    <property type="protein sequence ID" value="KKK51098.1"/>
    <property type="molecule type" value="Genomic_DNA"/>
</dbReference>
<reference evidence="1" key="1">
    <citation type="journal article" date="2015" name="Nature">
        <title>Complex archaea that bridge the gap between prokaryotes and eukaryotes.</title>
        <authorList>
            <person name="Spang A."/>
            <person name="Saw J.H."/>
            <person name="Jorgensen S.L."/>
            <person name="Zaremba-Niedzwiedzka K."/>
            <person name="Martijn J."/>
            <person name="Lind A.E."/>
            <person name="van Eijk R."/>
            <person name="Schleper C."/>
            <person name="Guy L."/>
            <person name="Ettema T.J."/>
        </authorList>
    </citation>
    <scope>NUCLEOTIDE SEQUENCE</scope>
</reference>
<gene>
    <name evidence="1" type="ORF">LCGC14_3118370</name>
</gene>
<organism evidence="1">
    <name type="scientific">marine sediment metagenome</name>
    <dbReference type="NCBI Taxonomy" id="412755"/>
    <lineage>
        <taxon>unclassified sequences</taxon>
        <taxon>metagenomes</taxon>
        <taxon>ecological metagenomes</taxon>
    </lineage>
</organism>
<dbReference type="AlphaFoldDB" id="A0A0F8W3D5"/>
<proteinExistence type="predicted"/>
<sequence>MARKQAKTRPLVGVVMGSDSDLDVRDYGPEMPEHLADYGYTPENWPRYAVVFKLSTTLRYVGSPGGTGTSRVKAIKDLIRRMNRESNLRLRYEA</sequence>
<comment type="caution">
    <text evidence="1">The sequence shown here is derived from an EMBL/GenBank/DDBJ whole genome shotgun (WGS) entry which is preliminary data.</text>
</comment>
<name>A0A0F8W3D5_9ZZZZ</name>